<evidence type="ECO:0000256" key="2">
    <source>
        <dbReference type="ARBA" id="ARBA00022964"/>
    </source>
</evidence>
<keyword evidence="6" id="KW-1185">Reference proteome</keyword>
<dbReference type="SUPFAM" id="SSF49482">
    <property type="entry name" value="Aromatic compound dioxygenase"/>
    <property type="match status" value="1"/>
</dbReference>
<protein>
    <submittedName>
        <fullName evidence="5">Protocatechuate 3,4-dioxygenase alpha subunit</fullName>
        <ecNumber evidence="5">1.13.11.3</ecNumber>
    </submittedName>
</protein>
<dbReference type="Pfam" id="PF00775">
    <property type="entry name" value="Dioxygenase_C"/>
    <property type="match status" value="1"/>
</dbReference>
<evidence type="ECO:0000313" key="6">
    <source>
        <dbReference type="Proteomes" id="UP000578112"/>
    </source>
</evidence>
<dbReference type="NCBIfam" id="TIGR02423">
    <property type="entry name" value="protocat_alph"/>
    <property type="match status" value="1"/>
</dbReference>
<reference evidence="5 6" key="1">
    <citation type="submission" date="2020-08" db="EMBL/GenBank/DDBJ databases">
        <title>Sequencing the genomes of 1000 actinobacteria strains.</title>
        <authorList>
            <person name="Klenk H.-P."/>
        </authorList>
    </citation>
    <scope>NUCLEOTIDE SEQUENCE [LARGE SCALE GENOMIC DNA]</scope>
    <source>
        <strain evidence="5 6">DSM 43149</strain>
    </source>
</reference>
<sequence length="171" mass="18320">MSGPETPSQTVGPYLSIGLSWDEGPLVVPDDAPGAVWLRGEIRDGGGEVVQDALVETWQAGPDGEFHAPGFRGFGRCPTDDDGRYAIRTVKPGAVAGHAPRIDVTVFARGLLHRVMTRVYFADEPSANAADPVLAAVPAERRATLVAERTEDGYRFDITLQGPDETVFFAV</sequence>
<dbReference type="EMBL" id="JACHNH010000001">
    <property type="protein sequence ID" value="MBB4762766.1"/>
    <property type="molecule type" value="Genomic_DNA"/>
</dbReference>
<proteinExistence type="inferred from homology"/>
<dbReference type="InterPro" id="IPR015889">
    <property type="entry name" value="Intradiol_dOase_core"/>
</dbReference>
<dbReference type="InterPro" id="IPR012786">
    <property type="entry name" value="Protocat_dOase_a"/>
</dbReference>
<evidence type="ECO:0000259" key="4">
    <source>
        <dbReference type="Pfam" id="PF00775"/>
    </source>
</evidence>
<organism evidence="5 6">
    <name type="scientific">Actinoplanes digitatis</name>
    <dbReference type="NCBI Taxonomy" id="1868"/>
    <lineage>
        <taxon>Bacteria</taxon>
        <taxon>Bacillati</taxon>
        <taxon>Actinomycetota</taxon>
        <taxon>Actinomycetes</taxon>
        <taxon>Micromonosporales</taxon>
        <taxon>Micromonosporaceae</taxon>
        <taxon>Actinoplanes</taxon>
    </lineage>
</organism>
<dbReference type="AlphaFoldDB" id="A0A7W7HXV8"/>
<evidence type="ECO:0000313" key="5">
    <source>
        <dbReference type="EMBL" id="MBB4762766.1"/>
    </source>
</evidence>
<dbReference type="RefSeq" id="WP_184994103.1">
    <property type="nucleotide sequence ID" value="NZ_BOMK01000006.1"/>
</dbReference>
<keyword evidence="3 5" id="KW-0560">Oxidoreductase</keyword>
<accession>A0A7W7HXV8</accession>
<dbReference type="PANTHER" id="PTHR33711:SF9">
    <property type="entry name" value="PROTOCATECHUATE 3,4-DIOXYGENASE ALPHA CHAIN"/>
    <property type="match status" value="1"/>
</dbReference>
<feature type="domain" description="Intradiol ring-cleavage dioxygenases" evidence="4">
    <location>
        <begin position="21"/>
        <end position="94"/>
    </location>
</feature>
<dbReference type="Proteomes" id="UP000578112">
    <property type="component" value="Unassembled WGS sequence"/>
</dbReference>
<dbReference type="GO" id="GO:0018578">
    <property type="term" value="F:protocatechuate 3,4-dioxygenase activity"/>
    <property type="evidence" value="ECO:0007669"/>
    <property type="project" value="UniProtKB-EC"/>
</dbReference>
<comment type="similarity">
    <text evidence="1">Belongs to the intradiol ring-cleavage dioxygenase family.</text>
</comment>
<dbReference type="EC" id="1.13.11.3" evidence="5"/>
<gene>
    <name evidence="5" type="ORF">BJ971_003322</name>
</gene>
<dbReference type="Gene3D" id="2.60.130.10">
    <property type="entry name" value="Aromatic compound dioxygenase"/>
    <property type="match status" value="1"/>
</dbReference>
<dbReference type="PANTHER" id="PTHR33711">
    <property type="entry name" value="DIOXYGENASE, PUTATIVE (AFU_ORTHOLOGUE AFUA_2G02910)-RELATED"/>
    <property type="match status" value="1"/>
</dbReference>
<dbReference type="InterPro" id="IPR000627">
    <property type="entry name" value="Intradiol_dOase_C"/>
</dbReference>
<dbReference type="GO" id="GO:0008199">
    <property type="term" value="F:ferric iron binding"/>
    <property type="evidence" value="ECO:0007669"/>
    <property type="project" value="InterPro"/>
</dbReference>
<evidence type="ECO:0000256" key="3">
    <source>
        <dbReference type="ARBA" id="ARBA00023002"/>
    </source>
</evidence>
<evidence type="ECO:0000256" key="1">
    <source>
        <dbReference type="ARBA" id="ARBA00007825"/>
    </source>
</evidence>
<keyword evidence="2 5" id="KW-0223">Dioxygenase</keyword>
<comment type="caution">
    <text evidence="5">The sequence shown here is derived from an EMBL/GenBank/DDBJ whole genome shotgun (WGS) entry which is preliminary data.</text>
</comment>
<dbReference type="InterPro" id="IPR050770">
    <property type="entry name" value="Intradiol_RC_Dioxygenase"/>
</dbReference>
<name>A0A7W7HXV8_9ACTN</name>